<accession>A0A9D7ALN4</accession>
<comment type="caution">
    <text evidence="3">The sequence shown here is derived from an EMBL/GenBank/DDBJ whole genome shotgun (WGS) entry which is preliminary data.</text>
</comment>
<reference evidence="3 5" key="1">
    <citation type="submission" date="2020-11" db="EMBL/GenBank/DDBJ databases">
        <title>Insectihabitans protaetiae gen. nov. sp. nov. and Insectihabitans allomyrinae sp. nov., isolated from larvae of Protaetia brevitarsis seulensis and Allomyrina dichotoma, respectively.</title>
        <authorList>
            <person name="Lee S.D."/>
            <person name="Byeon Y.-S."/>
            <person name="Kim S.-M."/>
            <person name="Yang H.L."/>
            <person name="Kim I.S."/>
        </authorList>
    </citation>
    <scope>NUCLEOTIDE SEQUENCE</scope>
    <source>
        <strain evidence="3">CWB-B4</strain>
        <strain evidence="2 5">CWB-B43</strain>
    </source>
</reference>
<proteinExistence type="predicted"/>
<keyword evidence="1" id="KW-0812">Transmembrane</keyword>
<keyword evidence="5" id="KW-1185">Reference proteome</keyword>
<dbReference type="GO" id="GO:0005886">
    <property type="term" value="C:plasma membrane"/>
    <property type="evidence" value="ECO:0007669"/>
    <property type="project" value="TreeGrafter"/>
</dbReference>
<feature type="transmembrane region" description="Helical" evidence="1">
    <location>
        <begin position="44"/>
        <end position="68"/>
    </location>
</feature>
<dbReference type="InterPro" id="IPR008523">
    <property type="entry name" value="DUF805"/>
</dbReference>
<evidence type="ECO:0000313" key="4">
    <source>
        <dbReference type="Proteomes" id="UP000807542"/>
    </source>
</evidence>
<dbReference type="EMBL" id="JADRCQ010000008">
    <property type="protein sequence ID" value="MBK5074887.1"/>
    <property type="molecule type" value="Genomic_DNA"/>
</dbReference>
<name>A0A9D7ALN4_9GAMM</name>
<dbReference type="Pfam" id="PF05656">
    <property type="entry name" value="DUF805"/>
    <property type="match status" value="1"/>
</dbReference>
<dbReference type="Proteomes" id="UP000807542">
    <property type="component" value="Unassembled WGS sequence"/>
</dbReference>
<evidence type="ECO:0000313" key="3">
    <source>
        <dbReference type="EMBL" id="MBK5178237.1"/>
    </source>
</evidence>
<protein>
    <submittedName>
        <fullName evidence="3">DUF805 domain-containing protein</fullName>
    </submittedName>
</protein>
<sequence length="141" mass="16057">MVSAIIRAFDYLFYFSRKEIVEWFKKCLLEKYADFSGRARRKEYWMFVLFSMIAMVVLMVIGGVLDAIFGSNGIVSMILLVVYALAIFMPSLAVAIRRLHDLDKSGWWYLIAFIPFGSIVLLVFFCLEGTPGANQFGPASK</sequence>
<dbReference type="Proteomes" id="UP001296969">
    <property type="component" value="Unassembled WGS sequence"/>
</dbReference>
<dbReference type="EMBL" id="JADRCP010000008">
    <property type="protein sequence ID" value="MBK5178237.1"/>
    <property type="molecule type" value="Genomic_DNA"/>
</dbReference>
<evidence type="ECO:0000256" key="1">
    <source>
        <dbReference type="SAM" id="Phobius"/>
    </source>
</evidence>
<feature type="transmembrane region" description="Helical" evidence="1">
    <location>
        <begin position="74"/>
        <end position="95"/>
    </location>
</feature>
<keyword evidence="1" id="KW-1133">Transmembrane helix</keyword>
<evidence type="ECO:0000313" key="2">
    <source>
        <dbReference type="EMBL" id="MBK5074887.1"/>
    </source>
</evidence>
<dbReference type="AlphaFoldDB" id="A0A9D7ALN4"/>
<organism evidence="3 4">
    <name type="scientific">Limnobaculum xujianqingii</name>
    <dbReference type="NCBI Taxonomy" id="2738837"/>
    <lineage>
        <taxon>Bacteria</taxon>
        <taxon>Pseudomonadati</taxon>
        <taxon>Pseudomonadota</taxon>
        <taxon>Gammaproteobacteria</taxon>
        <taxon>Enterobacterales</taxon>
        <taxon>Budviciaceae</taxon>
        <taxon>Limnobaculum</taxon>
    </lineage>
</organism>
<dbReference type="PANTHER" id="PTHR34980:SF2">
    <property type="entry name" value="INNER MEMBRANE PROTEIN YHAH-RELATED"/>
    <property type="match status" value="1"/>
</dbReference>
<gene>
    <name evidence="3" type="ORF">I2492_18120</name>
    <name evidence="2" type="ORF">I2493_17905</name>
</gene>
<keyword evidence="1" id="KW-0472">Membrane</keyword>
<dbReference type="PANTHER" id="PTHR34980">
    <property type="entry name" value="INNER MEMBRANE PROTEIN-RELATED-RELATED"/>
    <property type="match status" value="1"/>
</dbReference>
<feature type="transmembrane region" description="Helical" evidence="1">
    <location>
        <begin position="107"/>
        <end position="125"/>
    </location>
</feature>
<evidence type="ECO:0000313" key="5">
    <source>
        <dbReference type="Proteomes" id="UP001296969"/>
    </source>
</evidence>